<dbReference type="STRING" id="387005.A0A183HJA2"/>
<reference evidence="2 3" key="2">
    <citation type="submission" date="2018-11" db="EMBL/GenBank/DDBJ databases">
        <authorList>
            <consortium name="Pathogen Informatics"/>
        </authorList>
    </citation>
    <scope>NUCLEOTIDE SEQUENCE [LARGE SCALE GENOMIC DNA]</scope>
</reference>
<proteinExistence type="predicted"/>
<evidence type="ECO:0000313" key="4">
    <source>
        <dbReference type="WBParaSite" id="OFLC_0000756301-mRNA-1"/>
    </source>
</evidence>
<dbReference type="AlphaFoldDB" id="A0A183HJA2"/>
<organism evidence="4">
    <name type="scientific">Onchocerca flexuosa</name>
    <dbReference type="NCBI Taxonomy" id="387005"/>
    <lineage>
        <taxon>Eukaryota</taxon>
        <taxon>Metazoa</taxon>
        <taxon>Ecdysozoa</taxon>
        <taxon>Nematoda</taxon>
        <taxon>Chromadorea</taxon>
        <taxon>Rhabditida</taxon>
        <taxon>Spirurina</taxon>
        <taxon>Spiruromorpha</taxon>
        <taxon>Filarioidea</taxon>
        <taxon>Onchocercidae</taxon>
        <taxon>Onchocerca</taxon>
    </lineage>
</organism>
<dbReference type="EMBL" id="UZAJ01007984">
    <property type="protein sequence ID" value="VDO51598.1"/>
    <property type="molecule type" value="Genomic_DNA"/>
</dbReference>
<name>A0A183HJA2_9BILA</name>
<dbReference type="Proteomes" id="UP000267606">
    <property type="component" value="Unassembled WGS sequence"/>
</dbReference>
<evidence type="ECO:0000313" key="2">
    <source>
        <dbReference type="EMBL" id="VDO51598.1"/>
    </source>
</evidence>
<evidence type="ECO:0000313" key="3">
    <source>
        <dbReference type="Proteomes" id="UP000267606"/>
    </source>
</evidence>
<gene>
    <name evidence="2" type="ORF">OFLC_LOCUS7562</name>
</gene>
<feature type="region of interest" description="Disordered" evidence="1">
    <location>
        <begin position="38"/>
        <end position="58"/>
    </location>
</feature>
<reference evidence="4" key="1">
    <citation type="submission" date="2016-06" db="UniProtKB">
        <authorList>
            <consortium name="WormBaseParasite"/>
        </authorList>
    </citation>
    <scope>IDENTIFICATION</scope>
</reference>
<evidence type="ECO:0000256" key="1">
    <source>
        <dbReference type="SAM" id="MobiDB-lite"/>
    </source>
</evidence>
<protein>
    <submittedName>
        <fullName evidence="2 4">Uncharacterized protein</fullName>
    </submittedName>
</protein>
<accession>A0A183HJA2</accession>
<keyword evidence="3" id="KW-1185">Reference proteome</keyword>
<dbReference type="WBParaSite" id="OFLC_0000756301-mRNA-1">
    <property type="protein sequence ID" value="OFLC_0000756301-mRNA-1"/>
    <property type="gene ID" value="OFLC_0000756301"/>
</dbReference>
<sequence length="58" mass="6597">MDLFNDILKQASSNTKNASKEIKKIDEACQKIEKSTNVRLATERKQSKIVKPPPEKPK</sequence>